<proteinExistence type="predicted"/>
<reference evidence="2 3" key="1">
    <citation type="submission" date="2020-08" db="EMBL/GenBank/DDBJ databases">
        <title>Novel species isolated from subtropical streams in China.</title>
        <authorList>
            <person name="Lu H."/>
        </authorList>
    </citation>
    <scope>NUCLEOTIDE SEQUENCE [LARGE SCALE GENOMIC DNA]</scope>
    <source>
        <strain evidence="2 3">CY18W</strain>
    </source>
</reference>
<evidence type="ECO:0000313" key="2">
    <source>
        <dbReference type="EMBL" id="MBC3916553.1"/>
    </source>
</evidence>
<dbReference type="PROSITE" id="PS51257">
    <property type="entry name" value="PROKAR_LIPOPROTEIN"/>
    <property type="match status" value="1"/>
</dbReference>
<dbReference type="RefSeq" id="WP_186945810.1">
    <property type="nucleotide sequence ID" value="NZ_JACOGF010000002.1"/>
</dbReference>
<organism evidence="2 3">
    <name type="scientific">Undibacterium hunanense</name>
    <dbReference type="NCBI Taxonomy" id="2762292"/>
    <lineage>
        <taxon>Bacteria</taxon>
        <taxon>Pseudomonadati</taxon>
        <taxon>Pseudomonadota</taxon>
        <taxon>Betaproteobacteria</taxon>
        <taxon>Burkholderiales</taxon>
        <taxon>Oxalobacteraceae</taxon>
        <taxon>Undibacterium</taxon>
    </lineage>
</organism>
<name>A0ABR6ZLY3_9BURK</name>
<feature type="chain" id="PRO_5045086839" description="DUF3828 domain-containing protein" evidence="1">
    <location>
        <begin position="23"/>
        <end position="193"/>
    </location>
</feature>
<keyword evidence="3" id="KW-1185">Reference proteome</keyword>
<comment type="caution">
    <text evidence="2">The sequence shown here is derived from an EMBL/GenBank/DDBJ whole genome shotgun (WGS) entry which is preliminary data.</text>
</comment>
<keyword evidence="1" id="KW-0732">Signal</keyword>
<evidence type="ECO:0008006" key="4">
    <source>
        <dbReference type="Google" id="ProtNLM"/>
    </source>
</evidence>
<protein>
    <recommendedName>
        <fullName evidence="4">DUF3828 domain-containing protein</fullName>
    </recommendedName>
</protein>
<dbReference type="EMBL" id="JACOGF010000002">
    <property type="protein sequence ID" value="MBC3916553.1"/>
    <property type="molecule type" value="Genomic_DNA"/>
</dbReference>
<gene>
    <name evidence="2" type="ORF">H8L32_03560</name>
</gene>
<feature type="signal peptide" evidence="1">
    <location>
        <begin position="1"/>
        <end position="22"/>
    </location>
</feature>
<evidence type="ECO:0000313" key="3">
    <source>
        <dbReference type="Proteomes" id="UP000650424"/>
    </source>
</evidence>
<dbReference type="Proteomes" id="UP000650424">
    <property type="component" value="Unassembled WGS sequence"/>
</dbReference>
<evidence type="ECO:0000256" key="1">
    <source>
        <dbReference type="SAM" id="SignalP"/>
    </source>
</evidence>
<sequence>MKTLWLTGIMTALLACVAPASASTADEQALMARVQGFYGWVLKNGTQVSKLQPAIKDIPGSNKFQLDTKNIKVFSGKFMASGYFSPEFPAVIERYYGKYQQQFAAYTPAEFAQMAKDGRGPLMDTEDMDIFFCAQEYEYKKSFISKMKARNIKLDGDKASMVVVSPYQWETEFRFARINSNSQWMITGYCVFQ</sequence>
<accession>A0ABR6ZLY3</accession>